<sequence length="167" mass="19155">MIVRRVNVNKETRQSILKKVISENNIENQSELIKCLEKENVRTTQSTISRDMRELNIIKSHNSSGRSYYRILDDYTSTEKKLTDEERLKNVIRETGVSLVQIEFINVLTVLPGNGQLLGVLIDSFRQSFSEIVACVAGDDTILILSKSKEDAEIVNDYFKQFVPEKK</sequence>
<protein>
    <recommendedName>
        <fullName evidence="7">Arginine repressor</fullName>
    </recommendedName>
</protein>
<evidence type="ECO:0000256" key="5">
    <source>
        <dbReference type="ARBA" id="ARBA00023125"/>
    </source>
</evidence>
<dbReference type="InterPro" id="IPR020899">
    <property type="entry name" value="Arg_repress_C"/>
</dbReference>
<evidence type="ECO:0000259" key="9">
    <source>
        <dbReference type="Pfam" id="PF01316"/>
    </source>
</evidence>
<proteinExistence type="inferred from homology"/>
<evidence type="ECO:0000259" key="10">
    <source>
        <dbReference type="Pfam" id="PF02863"/>
    </source>
</evidence>
<feature type="domain" description="Arginine repressor C-terminal" evidence="10">
    <location>
        <begin position="93"/>
        <end position="160"/>
    </location>
</feature>
<dbReference type="Proteomes" id="UP000191200">
    <property type="component" value="Chromosome"/>
</dbReference>
<dbReference type="SUPFAM" id="SSF55252">
    <property type="entry name" value="C-terminal domain of arginine repressor"/>
    <property type="match status" value="1"/>
</dbReference>
<dbReference type="GO" id="GO:0006526">
    <property type="term" value="P:L-arginine biosynthetic process"/>
    <property type="evidence" value="ECO:0007669"/>
    <property type="project" value="UniProtKB-UniPathway"/>
</dbReference>
<reference evidence="11 12" key="1">
    <citation type="submission" date="2016-09" db="EMBL/GenBank/DDBJ databases">
        <title>Vagococcus teuberi sp. nov., isolated from the Malian artisanal sour milk fene.</title>
        <authorList>
            <person name="Wullschleger S."/>
            <person name="Seifert C."/>
            <person name="Baumgartner S."/>
            <person name="Lacroix C."/>
            <person name="Bonfoh B."/>
            <person name="Stevens M.J."/>
            <person name="Meile L."/>
        </authorList>
    </citation>
    <scope>NUCLEOTIDE SEQUENCE [LARGE SCALE GENOMIC DNA]</scope>
    <source>
        <strain evidence="11 12">DSM 21459</strain>
    </source>
</reference>
<evidence type="ECO:0000313" key="12">
    <source>
        <dbReference type="Proteomes" id="UP000191200"/>
    </source>
</evidence>
<feature type="coiled-coil region" evidence="8">
    <location>
        <begin position="19"/>
        <end position="46"/>
    </location>
</feature>
<dbReference type="InterPro" id="IPR036388">
    <property type="entry name" value="WH-like_DNA-bd_sf"/>
</dbReference>
<dbReference type="STRING" id="519472.BHY08_01005"/>
<dbReference type="GO" id="GO:0034618">
    <property type="term" value="F:arginine binding"/>
    <property type="evidence" value="ECO:0007669"/>
    <property type="project" value="InterPro"/>
</dbReference>
<keyword evidence="6 7" id="KW-0804">Transcription</keyword>
<keyword evidence="8" id="KW-0175">Coiled coil</keyword>
<evidence type="ECO:0000256" key="1">
    <source>
        <dbReference type="ARBA" id="ARBA00004496"/>
    </source>
</evidence>
<dbReference type="Gene3D" id="3.30.1360.40">
    <property type="match status" value="1"/>
</dbReference>
<dbReference type="InterPro" id="IPR020900">
    <property type="entry name" value="Arg_repress_DNA-bd"/>
</dbReference>
<evidence type="ECO:0000256" key="6">
    <source>
        <dbReference type="ARBA" id="ARBA00023163"/>
    </source>
</evidence>
<dbReference type="InterPro" id="IPR036251">
    <property type="entry name" value="Arg_repress_C_sf"/>
</dbReference>
<evidence type="ECO:0000256" key="8">
    <source>
        <dbReference type="SAM" id="Coils"/>
    </source>
</evidence>
<keyword evidence="4 7" id="KW-0805">Transcription regulation</keyword>
<dbReference type="PANTHER" id="PTHR34471:SF1">
    <property type="entry name" value="ARGININE REPRESSOR"/>
    <property type="match status" value="1"/>
</dbReference>
<dbReference type="GO" id="GO:0003677">
    <property type="term" value="F:DNA binding"/>
    <property type="evidence" value="ECO:0007669"/>
    <property type="project" value="UniProtKB-KW"/>
</dbReference>
<accession>A0A1J0A3M6</accession>
<keyword evidence="5 7" id="KW-0238">DNA-binding</keyword>
<dbReference type="HAMAP" id="MF_00173">
    <property type="entry name" value="Arg_repressor"/>
    <property type="match status" value="1"/>
</dbReference>
<evidence type="ECO:0000256" key="7">
    <source>
        <dbReference type="HAMAP-Rule" id="MF_00173"/>
    </source>
</evidence>
<feature type="domain" description="Arginine repressor DNA-binding" evidence="9">
    <location>
        <begin position="8"/>
        <end position="74"/>
    </location>
</feature>
<dbReference type="InterPro" id="IPR001669">
    <property type="entry name" value="Arg_repress"/>
</dbReference>
<dbReference type="UniPathway" id="UPA00068"/>
<comment type="function">
    <text evidence="7">Regulates arginine biosynthesis genes.</text>
</comment>
<evidence type="ECO:0000256" key="3">
    <source>
        <dbReference type="ARBA" id="ARBA00022490"/>
    </source>
</evidence>
<keyword evidence="3 7" id="KW-0963">Cytoplasm</keyword>
<name>A0A1J0A3M6_9ENTE</name>
<dbReference type="GO" id="GO:0051259">
    <property type="term" value="P:protein complex oligomerization"/>
    <property type="evidence" value="ECO:0007669"/>
    <property type="project" value="InterPro"/>
</dbReference>
<keyword evidence="7" id="KW-0055">Arginine biosynthesis</keyword>
<organism evidence="11 12">
    <name type="scientific">Vagococcus teuberi</name>
    <dbReference type="NCBI Taxonomy" id="519472"/>
    <lineage>
        <taxon>Bacteria</taxon>
        <taxon>Bacillati</taxon>
        <taxon>Bacillota</taxon>
        <taxon>Bacilli</taxon>
        <taxon>Lactobacillales</taxon>
        <taxon>Enterococcaceae</taxon>
        <taxon>Vagococcus</taxon>
    </lineage>
</organism>
<dbReference type="Pfam" id="PF01316">
    <property type="entry name" value="Arg_repressor"/>
    <property type="match status" value="1"/>
</dbReference>
<comment type="pathway">
    <text evidence="7">Amino-acid biosynthesis; L-arginine biosynthesis [regulation].</text>
</comment>
<dbReference type="EMBL" id="CP017267">
    <property type="protein sequence ID" value="APB30527.1"/>
    <property type="molecule type" value="Genomic_DNA"/>
</dbReference>
<dbReference type="PANTHER" id="PTHR34471">
    <property type="entry name" value="ARGININE REPRESSOR"/>
    <property type="match status" value="1"/>
</dbReference>
<dbReference type="AlphaFoldDB" id="A0A1J0A3M6"/>
<dbReference type="GO" id="GO:1900079">
    <property type="term" value="P:regulation of arginine biosynthetic process"/>
    <property type="evidence" value="ECO:0007669"/>
    <property type="project" value="UniProtKB-UniRule"/>
</dbReference>
<dbReference type="GO" id="GO:0005737">
    <property type="term" value="C:cytoplasm"/>
    <property type="evidence" value="ECO:0007669"/>
    <property type="project" value="UniProtKB-SubCell"/>
</dbReference>
<comment type="subcellular location">
    <subcellularLocation>
        <location evidence="1 7">Cytoplasm</location>
    </subcellularLocation>
</comment>
<gene>
    <name evidence="7" type="primary">argR</name>
    <name evidence="11" type="ORF">BHY08_01005</name>
</gene>
<evidence type="ECO:0000256" key="2">
    <source>
        <dbReference type="ARBA" id="ARBA00008316"/>
    </source>
</evidence>
<dbReference type="SUPFAM" id="SSF46785">
    <property type="entry name" value="Winged helix' DNA-binding domain"/>
    <property type="match status" value="1"/>
</dbReference>
<dbReference type="GO" id="GO:0003700">
    <property type="term" value="F:DNA-binding transcription factor activity"/>
    <property type="evidence" value="ECO:0007669"/>
    <property type="project" value="UniProtKB-UniRule"/>
</dbReference>
<dbReference type="Pfam" id="PF02863">
    <property type="entry name" value="Arg_repressor_C"/>
    <property type="match status" value="1"/>
</dbReference>
<dbReference type="KEGG" id="vte:BHY08_01005"/>
<dbReference type="InterPro" id="IPR036390">
    <property type="entry name" value="WH_DNA-bd_sf"/>
</dbReference>
<comment type="similarity">
    <text evidence="2 7">Belongs to the ArgR family.</text>
</comment>
<dbReference type="PRINTS" id="PR01467">
    <property type="entry name" value="ARGREPRESSOR"/>
</dbReference>
<evidence type="ECO:0000313" key="11">
    <source>
        <dbReference type="EMBL" id="APB30527.1"/>
    </source>
</evidence>
<evidence type="ECO:0000256" key="4">
    <source>
        <dbReference type="ARBA" id="ARBA00023015"/>
    </source>
</evidence>
<keyword evidence="12" id="KW-1185">Reference proteome</keyword>
<keyword evidence="7" id="KW-0678">Repressor</keyword>
<keyword evidence="7" id="KW-0028">Amino-acid biosynthesis</keyword>
<dbReference type="Gene3D" id="1.10.10.10">
    <property type="entry name" value="Winged helix-like DNA-binding domain superfamily/Winged helix DNA-binding domain"/>
    <property type="match status" value="1"/>
</dbReference>